<feature type="compositionally biased region" description="Low complexity" evidence="2">
    <location>
        <begin position="54"/>
        <end position="66"/>
    </location>
</feature>
<dbReference type="GO" id="GO:0043539">
    <property type="term" value="F:protein serine/threonine kinase activator activity"/>
    <property type="evidence" value="ECO:0007669"/>
    <property type="project" value="TreeGrafter"/>
</dbReference>
<dbReference type="PANTHER" id="PTHR10182">
    <property type="entry name" value="CALCIUM-BINDING PROTEIN 39-RELATED"/>
    <property type="match status" value="1"/>
</dbReference>
<accession>A0AAN6JPI0</accession>
<reference evidence="3" key="1">
    <citation type="journal article" date="2023" name="PhytoFront">
        <title>Draft Genome Resources of Seven Strains of Tilletia horrida, Causal Agent of Kernel Smut of Rice.</title>
        <authorList>
            <person name="Khanal S."/>
            <person name="Antony Babu S."/>
            <person name="Zhou X.G."/>
        </authorList>
    </citation>
    <scope>NUCLEOTIDE SEQUENCE</scope>
    <source>
        <strain evidence="3">TX6</strain>
    </source>
</reference>
<dbReference type="PANTHER" id="PTHR10182:SF3">
    <property type="entry name" value="PROTEIN MO25"/>
    <property type="match status" value="1"/>
</dbReference>
<organism evidence="3 4">
    <name type="scientific">Tilletia horrida</name>
    <dbReference type="NCBI Taxonomy" id="155126"/>
    <lineage>
        <taxon>Eukaryota</taxon>
        <taxon>Fungi</taxon>
        <taxon>Dikarya</taxon>
        <taxon>Basidiomycota</taxon>
        <taxon>Ustilaginomycotina</taxon>
        <taxon>Exobasidiomycetes</taxon>
        <taxon>Tilletiales</taxon>
        <taxon>Tilletiaceae</taxon>
        <taxon>Tilletia</taxon>
    </lineage>
</organism>
<dbReference type="SUPFAM" id="SSF48371">
    <property type="entry name" value="ARM repeat"/>
    <property type="match status" value="1"/>
</dbReference>
<dbReference type="GO" id="GO:0035556">
    <property type="term" value="P:intracellular signal transduction"/>
    <property type="evidence" value="ECO:0007669"/>
    <property type="project" value="TreeGrafter"/>
</dbReference>
<dbReference type="Pfam" id="PF08569">
    <property type="entry name" value="Mo25"/>
    <property type="match status" value="1"/>
</dbReference>
<dbReference type="AlphaFoldDB" id="A0AAN6JPI0"/>
<dbReference type="InterPro" id="IPR011989">
    <property type="entry name" value="ARM-like"/>
</dbReference>
<gene>
    <name evidence="3" type="primary">HYM1</name>
    <name evidence="3" type="ORF">OC846_005448</name>
</gene>
<sequence length="421" mass="46234">MNFIFKSKQRTPADLVRSVRECINRLDAGGGGPGISGSNGAAGGAGGPNGGAANGSSSSSSPFGSGISIGLGSGTSSSSSGVSSSSGSGSSDSRRKATEELTRSLGQIKSILFGAEGDGSTSGSSSALGSSSSNSNSNSDPSPELVAQLAQEVYNNDILHLLLLHIWRLEFEARKDVAQIFNNLLRRQVGSRWPTVEYLNSRPAIIFAALKGYENPDVSLNTGMILREMLRHESLAQILLESDKFYLFPDYIEKTTFGISCDAFSNFKETLTRHKSMVAAYLEKNYDRFFAMYTTLLQSPNYVTKRQSLKLLGEILLDRTNFNVMTRYISNEDNLKMMMNLLRDKSKNIQFEAFHVFKVFVANPRKPPVIENILRRNRDRLVTFLSNFHNDRDDEQFVDEKQYVLQIIESIGAGQPQRAGA</sequence>
<evidence type="ECO:0000256" key="2">
    <source>
        <dbReference type="SAM" id="MobiDB-lite"/>
    </source>
</evidence>
<dbReference type="Proteomes" id="UP001176517">
    <property type="component" value="Unassembled WGS sequence"/>
</dbReference>
<proteinExistence type="inferred from homology"/>
<dbReference type="Gene3D" id="1.25.10.10">
    <property type="entry name" value="Leucine-rich Repeat Variant"/>
    <property type="match status" value="1"/>
</dbReference>
<protein>
    <submittedName>
        <fullName evidence="3">Hym1p</fullName>
    </submittedName>
</protein>
<name>A0AAN6JPI0_9BASI</name>
<comment type="similarity">
    <text evidence="1">Belongs to the Mo25 family.</text>
</comment>
<comment type="caution">
    <text evidence="3">The sequence shown here is derived from an EMBL/GenBank/DDBJ whole genome shotgun (WGS) entry which is preliminary data.</text>
</comment>
<dbReference type="InterPro" id="IPR016024">
    <property type="entry name" value="ARM-type_fold"/>
</dbReference>
<feature type="compositionally biased region" description="Gly residues" evidence="2">
    <location>
        <begin position="28"/>
        <end position="53"/>
    </location>
</feature>
<feature type="compositionally biased region" description="Low complexity" evidence="2">
    <location>
        <begin position="74"/>
        <end position="91"/>
    </location>
</feature>
<dbReference type="InterPro" id="IPR013878">
    <property type="entry name" value="Mo25"/>
</dbReference>
<evidence type="ECO:0000313" key="4">
    <source>
        <dbReference type="Proteomes" id="UP001176517"/>
    </source>
</evidence>
<evidence type="ECO:0000256" key="1">
    <source>
        <dbReference type="ARBA" id="ARBA00011012"/>
    </source>
</evidence>
<feature type="region of interest" description="Disordered" evidence="2">
    <location>
        <begin position="114"/>
        <end position="143"/>
    </location>
</feature>
<feature type="region of interest" description="Disordered" evidence="2">
    <location>
        <begin position="26"/>
        <end position="100"/>
    </location>
</feature>
<dbReference type="EMBL" id="JAPDMZ010000209">
    <property type="protein sequence ID" value="KAK0545991.1"/>
    <property type="molecule type" value="Genomic_DNA"/>
</dbReference>
<evidence type="ECO:0000313" key="3">
    <source>
        <dbReference type="EMBL" id="KAK0545991.1"/>
    </source>
</evidence>
<keyword evidence="4" id="KW-1185">Reference proteome</keyword>